<keyword evidence="9 10" id="KW-0807">Transducer</keyword>
<dbReference type="PhylomeDB" id="B4J409"/>
<sequence>MVEEKMDIDLVAIDVGNWRRLAILYPTPATNWRKVAFVVSVCVLLVMQFFDLLRIWEDLPAFLLNLYFFAGILCGMVRTLLVIRNHKEFENFLLFVTHLYRQIEASSDERSQQLLATVKRKARQIAIINLSVAFLDITCTLIFGLFRKERIHPIEVALPLVDMQRSPTYEIVYLLQVPMPVVLSLLYMPFTSLFAAFALFGKAMLQILSYKLTRIVLLPEEEQRYQMLTACIRYYMAVASYVRQLTAVSAYVMATEAIIFVSIIAMQLFCLNIITSPTKRISLVMYILTALFVLYTSYNRANDVVFENECVSQAVYNVPWYECGVRFRKTLLIFLMQTQRPLLIKAGNVYPMTLATFQSLLNTSYSYFTMLRGMTNK</sequence>
<dbReference type="GO" id="GO:0004984">
    <property type="term" value="F:olfactory receptor activity"/>
    <property type="evidence" value="ECO:0007669"/>
    <property type="project" value="EnsemblMetazoa"/>
</dbReference>
<evidence type="ECO:0000256" key="3">
    <source>
        <dbReference type="ARBA" id="ARBA00022606"/>
    </source>
</evidence>
<keyword evidence="6 10" id="KW-1133">Transmembrane helix</keyword>
<evidence type="ECO:0000256" key="1">
    <source>
        <dbReference type="ARBA" id="ARBA00004651"/>
    </source>
</evidence>
<dbReference type="EMBL" id="CH916367">
    <property type="protein sequence ID" value="EDW01592.1"/>
    <property type="molecule type" value="Genomic_DNA"/>
</dbReference>
<evidence type="ECO:0000256" key="5">
    <source>
        <dbReference type="ARBA" id="ARBA00022725"/>
    </source>
</evidence>
<comment type="subcellular location">
    <subcellularLocation>
        <location evidence="1 10">Cell membrane</location>
        <topology evidence="1 10">Multi-pass membrane protein</topology>
    </subcellularLocation>
</comment>
<gene>
    <name evidence="11" type="primary">Dgri\GH20371</name>
    <name evidence="11" type="ORF">Dgri_GH20371</name>
</gene>
<keyword evidence="3 10" id="KW-0716">Sensory transduction</keyword>
<feature type="transmembrane region" description="Helical" evidence="10">
    <location>
        <begin position="35"/>
        <end position="56"/>
    </location>
</feature>
<organism evidence="12">
    <name type="scientific">Drosophila grimshawi</name>
    <name type="common">Hawaiian fruit fly</name>
    <name type="synonym">Idiomyia grimshawi</name>
    <dbReference type="NCBI Taxonomy" id="7222"/>
    <lineage>
        <taxon>Eukaryota</taxon>
        <taxon>Metazoa</taxon>
        <taxon>Ecdysozoa</taxon>
        <taxon>Arthropoda</taxon>
        <taxon>Hexapoda</taxon>
        <taxon>Insecta</taxon>
        <taxon>Pterygota</taxon>
        <taxon>Neoptera</taxon>
        <taxon>Endopterygota</taxon>
        <taxon>Diptera</taxon>
        <taxon>Brachycera</taxon>
        <taxon>Muscomorpha</taxon>
        <taxon>Ephydroidea</taxon>
        <taxon>Drosophilidae</taxon>
        <taxon>Drosophila</taxon>
        <taxon>Hawaiian Drosophila</taxon>
    </lineage>
</organism>
<reference evidence="11 12" key="1">
    <citation type="journal article" date="2007" name="Nature">
        <title>Evolution of genes and genomes on the Drosophila phylogeny.</title>
        <authorList>
            <consortium name="Drosophila 12 Genomes Consortium"/>
            <person name="Clark A.G."/>
            <person name="Eisen M.B."/>
            <person name="Smith D.R."/>
            <person name="Bergman C.M."/>
            <person name="Oliver B."/>
            <person name="Markow T.A."/>
            <person name="Kaufman T.C."/>
            <person name="Kellis M."/>
            <person name="Gelbart W."/>
            <person name="Iyer V.N."/>
            <person name="Pollard D.A."/>
            <person name="Sackton T.B."/>
            <person name="Larracuente A.M."/>
            <person name="Singh N.D."/>
            <person name="Abad J.P."/>
            <person name="Abt D.N."/>
            <person name="Adryan B."/>
            <person name="Aguade M."/>
            <person name="Akashi H."/>
            <person name="Anderson W.W."/>
            <person name="Aquadro C.F."/>
            <person name="Ardell D.H."/>
            <person name="Arguello R."/>
            <person name="Artieri C.G."/>
            <person name="Barbash D.A."/>
            <person name="Barker D."/>
            <person name="Barsanti P."/>
            <person name="Batterham P."/>
            <person name="Batzoglou S."/>
            <person name="Begun D."/>
            <person name="Bhutkar A."/>
            <person name="Blanco E."/>
            <person name="Bosak S.A."/>
            <person name="Bradley R.K."/>
            <person name="Brand A.D."/>
            <person name="Brent M.R."/>
            <person name="Brooks A.N."/>
            <person name="Brown R.H."/>
            <person name="Butlin R.K."/>
            <person name="Caggese C."/>
            <person name="Calvi B.R."/>
            <person name="Bernardo de Carvalho A."/>
            <person name="Caspi A."/>
            <person name="Castrezana S."/>
            <person name="Celniker S.E."/>
            <person name="Chang J.L."/>
            <person name="Chapple C."/>
            <person name="Chatterji S."/>
            <person name="Chinwalla A."/>
            <person name="Civetta A."/>
            <person name="Clifton S.W."/>
            <person name="Comeron J.M."/>
            <person name="Costello J.C."/>
            <person name="Coyne J.A."/>
            <person name="Daub J."/>
            <person name="David R.G."/>
            <person name="Delcher A.L."/>
            <person name="Delehaunty K."/>
            <person name="Do C.B."/>
            <person name="Ebling H."/>
            <person name="Edwards K."/>
            <person name="Eickbush T."/>
            <person name="Evans J.D."/>
            <person name="Filipski A."/>
            <person name="Findeiss S."/>
            <person name="Freyhult E."/>
            <person name="Fulton L."/>
            <person name="Fulton R."/>
            <person name="Garcia A.C."/>
            <person name="Gardiner A."/>
            <person name="Garfield D.A."/>
            <person name="Garvin B.E."/>
            <person name="Gibson G."/>
            <person name="Gilbert D."/>
            <person name="Gnerre S."/>
            <person name="Godfrey J."/>
            <person name="Good R."/>
            <person name="Gotea V."/>
            <person name="Gravely B."/>
            <person name="Greenberg A.J."/>
            <person name="Griffiths-Jones S."/>
            <person name="Gross S."/>
            <person name="Guigo R."/>
            <person name="Gustafson E.A."/>
            <person name="Haerty W."/>
            <person name="Hahn M.W."/>
            <person name="Halligan D.L."/>
            <person name="Halpern A.L."/>
            <person name="Halter G.M."/>
            <person name="Han M.V."/>
            <person name="Heger A."/>
            <person name="Hillier L."/>
            <person name="Hinrichs A.S."/>
            <person name="Holmes I."/>
            <person name="Hoskins R.A."/>
            <person name="Hubisz M.J."/>
            <person name="Hultmark D."/>
            <person name="Huntley M.A."/>
            <person name="Jaffe D.B."/>
            <person name="Jagadeeshan S."/>
            <person name="Jeck W.R."/>
            <person name="Johnson J."/>
            <person name="Jones C.D."/>
            <person name="Jordan W.C."/>
            <person name="Karpen G.H."/>
            <person name="Kataoka E."/>
            <person name="Keightley P.D."/>
            <person name="Kheradpour P."/>
            <person name="Kirkness E.F."/>
            <person name="Koerich L.B."/>
            <person name="Kristiansen K."/>
            <person name="Kudrna D."/>
            <person name="Kulathinal R.J."/>
            <person name="Kumar S."/>
            <person name="Kwok R."/>
            <person name="Lander E."/>
            <person name="Langley C.H."/>
            <person name="Lapoint R."/>
            <person name="Lazzaro B.P."/>
            <person name="Lee S.J."/>
            <person name="Levesque L."/>
            <person name="Li R."/>
            <person name="Lin C.F."/>
            <person name="Lin M.F."/>
            <person name="Lindblad-Toh K."/>
            <person name="Llopart A."/>
            <person name="Long M."/>
            <person name="Low L."/>
            <person name="Lozovsky E."/>
            <person name="Lu J."/>
            <person name="Luo M."/>
            <person name="Machado C.A."/>
            <person name="Makalowski W."/>
            <person name="Marzo M."/>
            <person name="Matsuda M."/>
            <person name="Matzkin L."/>
            <person name="McAllister B."/>
            <person name="McBride C.S."/>
            <person name="McKernan B."/>
            <person name="McKernan K."/>
            <person name="Mendez-Lago M."/>
            <person name="Minx P."/>
            <person name="Mollenhauer M.U."/>
            <person name="Montooth K."/>
            <person name="Mount S.M."/>
            <person name="Mu X."/>
            <person name="Myers E."/>
            <person name="Negre B."/>
            <person name="Newfeld S."/>
            <person name="Nielsen R."/>
            <person name="Noor M.A."/>
            <person name="O'Grady P."/>
            <person name="Pachter L."/>
            <person name="Papaceit M."/>
            <person name="Parisi M.J."/>
            <person name="Parisi M."/>
            <person name="Parts L."/>
            <person name="Pedersen J.S."/>
            <person name="Pesole G."/>
            <person name="Phillippy A.M."/>
            <person name="Ponting C.P."/>
            <person name="Pop M."/>
            <person name="Porcelli D."/>
            <person name="Powell J.R."/>
            <person name="Prohaska S."/>
            <person name="Pruitt K."/>
            <person name="Puig M."/>
            <person name="Quesneville H."/>
            <person name="Ram K.R."/>
            <person name="Rand D."/>
            <person name="Rasmussen M.D."/>
            <person name="Reed L.K."/>
            <person name="Reenan R."/>
            <person name="Reily A."/>
            <person name="Remington K.A."/>
            <person name="Rieger T.T."/>
            <person name="Ritchie M.G."/>
            <person name="Robin C."/>
            <person name="Rogers Y.H."/>
            <person name="Rohde C."/>
            <person name="Rozas J."/>
            <person name="Rubenfield M.J."/>
            <person name="Ruiz A."/>
            <person name="Russo S."/>
            <person name="Salzberg S.L."/>
            <person name="Sanchez-Gracia A."/>
            <person name="Saranga D.J."/>
            <person name="Sato H."/>
            <person name="Schaeffer S.W."/>
            <person name="Schatz M.C."/>
            <person name="Schlenke T."/>
            <person name="Schwartz R."/>
            <person name="Segarra C."/>
            <person name="Singh R.S."/>
            <person name="Sirot L."/>
            <person name="Sirota M."/>
            <person name="Sisneros N.B."/>
            <person name="Smith C.D."/>
            <person name="Smith T.F."/>
            <person name="Spieth J."/>
            <person name="Stage D.E."/>
            <person name="Stark A."/>
            <person name="Stephan W."/>
            <person name="Strausberg R.L."/>
            <person name="Strempel S."/>
            <person name="Sturgill D."/>
            <person name="Sutton G."/>
            <person name="Sutton G.G."/>
            <person name="Tao W."/>
            <person name="Teichmann S."/>
            <person name="Tobari Y.N."/>
            <person name="Tomimura Y."/>
            <person name="Tsolas J.M."/>
            <person name="Valente V.L."/>
            <person name="Venter E."/>
            <person name="Venter J.C."/>
            <person name="Vicario S."/>
            <person name="Vieira F.G."/>
            <person name="Vilella A.J."/>
            <person name="Villasante A."/>
            <person name="Walenz B."/>
            <person name="Wang J."/>
            <person name="Wasserman M."/>
            <person name="Watts T."/>
            <person name="Wilson D."/>
            <person name="Wilson R.K."/>
            <person name="Wing R.A."/>
            <person name="Wolfner M.F."/>
            <person name="Wong A."/>
            <person name="Wong G.K."/>
            <person name="Wu C.I."/>
            <person name="Wu G."/>
            <person name="Yamamoto D."/>
            <person name="Yang H.P."/>
            <person name="Yang S.P."/>
            <person name="Yorke J.A."/>
            <person name="Yoshida K."/>
            <person name="Zdobnov E."/>
            <person name="Zhang P."/>
            <person name="Zhang Y."/>
            <person name="Zimin A.V."/>
            <person name="Baldwin J."/>
            <person name="Abdouelleil A."/>
            <person name="Abdulkadir J."/>
            <person name="Abebe A."/>
            <person name="Abera B."/>
            <person name="Abreu J."/>
            <person name="Acer S.C."/>
            <person name="Aftuck L."/>
            <person name="Alexander A."/>
            <person name="An P."/>
            <person name="Anderson E."/>
            <person name="Anderson S."/>
            <person name="Arachi H."/>
            <person name="Azer M."/>
            <person name="Bachantsang P."/>
            <person name="Barry A."/>
            <person name="Bayul T."/>
            <person name="Berlin A."/>
            <person name="Bessette D."/>
            <person name="Bloom T."/>
            <person name="Blye J."/>
            <person name="Boguslavskiy L."/>
            <person name="Bonnet C."/>
            <person name="Boukhgalter B."/>
            <person name="Bourzgui I."/>
            <person name="Brown A."/>
            <person name="Cahill P."/>
            <person name="Channer S."/>
            <person name="Cheshatsang Y."/>
            <person name="Chuda L."/>
            <person name="Citroen M."/>
            <person name="Collymore A."/>
            <person name="Cooke P."/>
            <person name="Costello M."/>
            <person name="D'Aco K."/>
            <person name="Daza R."/>
            <person name="De Haan G."/>
            <person name="DeGray S."/>
            <person name="DeMaso C."/>
            <person name="Dhargay N."/>
            <person name="Dooley K."/>
            <person name="Dooley E."/>
            <person name="Doricent M."/>
            <person name="Dorje P."/>
            <person name="Dorjee K."/>
            <person name="Dupes A."/>
            <person name="Elong R."/>
            <person name="Falk J."/>
            <person name="Farina A."/>
            <person name="Faro S."/>
            <person name="Ferguson D."/>
            <person name="Fisher S."/>
            <person name="Foley C.D."/>
            <person name="Franke A."/>
            <person name="Friedrich D."/>
            <person name="Gadbois L."/>
            <person name="Gearin G."/>
            <person name="Gearin C.R."/>
            <person name="Giannoukos G."/>
            <person name="Goode T."/>
            <person name="Graham J."/>
            <person name="Grandbois E."/>
            <person name="Grewal S."/>
            <person name="Gyaltsen K."/>
            <person name="Hafez N."/>
            <person name="Hagos B."/>
            <person name="Hall J."/>
            <person name="Henson C."/>
            <person name="Hollinger A."/>
            <person name="Honan T."/>
            <person name="Huard M.D."/>
            <person name="Hughes L."/>
            <person name="Hurhula B."/>
            <person name="Husby M.E."/>
            <person name="Kamat A."/>
            <person name="Kanga B."/>
            <person name="Kashin S."/>
            <person name="Khazanovich D."/>
            <person name="Kisner P."/>
            <person name="Lance K."/>
            <person name="Lara M."/>
            <person name="Lee W."/>
            <person name="Lennon N."/>
            <person name="Letendre F."/>
            <person name="LeVine R."/>
            <person name="Lipovsky A."/>
            <person name="Liu X."/>
            <person name="Liu J."/>
            <person name="Liu S."/>
            <person name="Lokyitsang T."/>
            <person name="Lokyitsang Y."/>
            <person name="Lubonja R."/>
            <person name="Lui A."/>
            <person name="MacDonald P."/>
            <person name="Magnisalis V."/>
            <person name="Maru K."/>
            <person name="Matthews C."/>
            <person name="McCusker W."/>
            <person name="McDonough S."/>
            <person name="Mehta T."/>
            <person name="Meldrim J."/>
            <person name="Meneus L."/>
            <person name="Mihai O."/>
            <person name="Mihalev A."/>
            <person name="Mihova T."/>
            <person name="Mittelman R."/>
            <person name="Mlenga V."/>
            <person name="Montmayeur A."/>
            <person name="Mulrain L."/>
            <person name="Navidi A."/>
            <person name="Naylor J."/>
            <person name="Negash T."/>
            <person name="Nguyen T."/>
            <person name="Nguyen N."/>
            <person name="Nicol R."/>
            <person name="Norbu C."/>
            <person name="Norbu N."/>
            <person name="Novod N."/>
            <person name="O'Neill B."/>
            <person name="Osman S."/>
            <person name="Markiewicz E."/>
            <person name="Oyono O.L."/>
            <person name="Patti C."/>
            <person name="Phunkhang P."/>
            <person name="Pierre F."/>
            <person name="Priest M."/>
            <person name="Raghuraman S."/>
            <person name="Rege F."/>
            <person name="Reyes R."/>
            <person name="Rise C."/>
            <person name="Rogov P."/>
            <person name="Ross K."/>
            <person name="Ryan E."/>
            <person name="Settipalli S."/>
            <person name="Shea T."/>
            <person name="Sherpa N."/>
            <person name="Shi L."/>
            <person name="Shih D."/>
            <person name="Sparrow T."/>
            <person name="Spaulding J."/>
            <person name="Stalker J."/>
            <person name="Stange-Thomann N."/>
            <person name="Stavropoulos S."/>
            <person name="Stone C."/>
            <person name="Strader C."/>
            <person name="Tesfaye S."/>
            <person name="Thomson T."/>
            <person name="Thoulutsang Y."/>
            <person name="Thoulutsang D."/>
            <person name="Topham K."/>
            <person name="Topping I."/>
            <person name="Tsamla T."/>
            <person name="Vassiliev H."/>
            <person name="Vo A."/>
            <person name="Wangchuk T."/>
            <person name="Wangdi T."/>
            <person name="Weiand M."/>
            <person name="Wilkinson J."/>
            <person name="Wilson A."/>
            <person name="Yadav S."/>
            <person name="Young G."/>
            <person name="Yu Q."/>
            <person name="Zembek L."/>
            <person name="Zhong D."/>
            <person name="Zimmer A."/>
            <person name="Zwirko Z."/>
            <person name="Jaffe D.B."/>
            <person name="Alvarez P."/>
            <person name="Brockman W."/>
            <person name="Butler J."/>
            <person name="Chin C."/>
            <person name="Gnerre S."/>
            <person name="Grabherr M."/>
            <person name="Kleber M."/>
            <person name="Mauceli E."/>
            <person name="MacCallum I."/>
        </authorList>
    </citation>
    <scope>NUCLEOTIDE SEQUENCE [LARGE SCALE GENOMIC DNA]</scope>
    <source>
        <strain evidence="12">Tucson 15287-2541.00</strain>
    </source>
</reference>
<name>B4J409_DROGR</name>
<dbReference type="PANTHER" id="PTHR21137">
    <property type="entry name" value="ODORANT RECEPTOR"/>
    <property type="match status" value="1"/>
</dbReference>
<feature type="transmembrane region" description="Helical" evidence="10">
    <location>
        <begin position="125"/>
        <end position="146"/>
    </location>
</feature>
<dbReference type="FunCoup" id="B4J409">
    <property type="interactions" value="50"/>
</dbReference>
<evidence type="ECO:0000256" key="7">
    <source>
        <dbReference type="ARBA" id="ARBA00023136"/>
    </source>
</evidence>
<dbReference type="AlphaFoldDB" id="B4J409"/>
<feature type="transmembrane region" description="Helical" evidence="10">
    <location>
        <begin position="62"/>
        <end position="83"/>
    </location>
</feature>
<evidence type="ECO:0000256" key="8">
    <source>
        <dbReference type="ARBA" id="ARBA00023170"/>
    </source>
</evidence>
<feature type="transmembrane region" description="Helical" evidence="10">
    <location>
        <begin position="248"/>
        <end position="274"/>
    </location>
</feature>
<dbReference type="GO" id="GO:0007165">
    <property type="term" value="P:signal transduction"/>
    <property type="evidence" value="ECO:0007669"/>
    <property type="project" value="UniProtKB-KW"/>
</dbReference>
<accession>B4J409</accession>
<feature type="transmembrane region" description="Helical" evidence="10">
    <location>
        <begin position="185"/>
        <end position="205"/>
    </location>
</feature>
<evidence type="ECO:0000256" key="9">
    <source>
        <dbReference type="ARBA" id="ARBA00023224"/>
    </source>
</evidence>
<keyword evidence="2" id="KW-1003">Cell membrane</keyword>
<dbReference type="InParanoid" id="B4J409"/>
<evidence type="ECO:0000313" key="12">
    <source>
        <dbReference type="Proteomes" id="UP000001070"/>
    </source>
</evidence>
<dbReference type="OMA" id="LRMWGDL"/>
<comment type="caution">
    <text evidence="10">Lacks conserved residue(s) required for the propagation of feature annotation.</text>
</comment>
<dbReference type="Proteomes" id="UP000001070">
    <property type="component" value="Unassembled WGS sequence"/>
</dbReference>
<evidence type="ECO:0000256" key="2">
    <source>
        <dbReference type="ARBA" id="ARBA00022475"/>
    </source>
</evidence>
<evidence type="ECO:0000313" key="11">
    <source>
        <dbReference type="EMBL" id="EDW01592.1"/>
    </source>
</evidence>
<feature type="transmembrane region" description="Helical" evidence="10">
    <location>
        <begin position="281"/>
        <end position="298"/>
    </location>
</feature>
<protein>
    <recommendedName>
        <fullName evidence="10">Odorant receptor</fullName>
    </recommendedName>
</protein>
<dbReference type="PANTHER" id="PTHR21137:SF3">
    <property type="entry name" value="ODORANT RECEPTOR 30A-RELATED"/>
    <property type="match status" value="1"/>
</dbReference>
<keyword evidence="12" id="KW-1185">Reference proteome</keyword>
<dbReference type="eggNOG" id="ENOG502STQW">
    <property type="taxonomic scope" value="Eukaryota"/>
</dbReference>
<dbReference type="KEGG" id="dgr:6559946"/>
<proteinExistence type="inferred from homology"/>
<comment type="similarity">
    <text evidence="10">Belongs to the insect chemoreceptor superfamily. Heteromeric odorant receptor channel (TC 1.A.69) family.</text>
</comment>
<keyword evidence="5 10" id="KW-0552">Olfaction</keyword>
<evidence type="ECO:0000256" key="4">
    <source>
        <dbReference type="ARBA" id="ARBA00022692"/>
    </source>
</evidence>
<evidence type="ECO:0000256" key="6">
    <source>
        <dbReference type="ARBA" id="ARBA00022989"/>
    </source>
</evidence>
<dbReference type="Pfam" id="PF02949">
    <property type="entry name" value="7tm_6"/>
    <property type="match status" value="1"/>
</dbReference>
<keyword evidence="8 10" id="KW-0675">Receptor</keyword>
<dbReference type="GO" id="GO:0032590">
    <property type="term" value="C:dendrite membrane"/>
    <property type="evidence" value="ECO:0007669"/>
    <property type="project" value="EnsemblMetazoa"/>
</dbReference>
<keyword evidence="7 10" id="KW-0472">Membrane</keyword>
<evidence type="ECO:0000256" key="10">
    <source>
        <dbReference type="RuleBase" id="RU351113"/>
    </source>
</evidence>
<dbReference type="STRING" id="7222.B4J409"/>
<dbReference type="OrthoDB" id="7677057at2759"/>
<dbReference type="HOGENOM" id="CLU_033399_9_0_1"/>
<keyword evidence="4 10" id="KW-0812">Transmembrane</keyword>
<dbReference type="GO" id="GO:0005549">
    <property type="term" value="F:odorant binding"/>
    <property type="evidence" value="ECO:0007669"/>
    <property type="project" value="InterPro"/>
</dbReference>
<dbReference type="InterPro" id="IPR004117">
    <property type="entry name" value="7tm6_olfct_rcpt"/>
</dbReference>